<dbReference type="RefSeq" id="WP_036481580.1">
    <property type="nucleotide sequence ID" value="NZ_JMQM01000001.1"/>
</dbReference>
<dbReference type="PATRIC" id="fig|472175.3.peg.1624"/>
<dbReference type="InterPro" id="IPR016181">
    <property type="entry name" value="Acyl_CoA_acyltransferase"/>
</dbReference>
<evidence type="ECO:0000313" key="4">
    <source>
        <dbReference type="EMBL" id="KFB10579.1"/>
    </source>
</evidence>
<sequence>MNADIRPARASDIDALLQIENSVFSTDRISRRSFRQHIDSDSASLLVADNRGQVLGYCLVLYRAGSGVARLYSIAVANNAGMKGLGQALLAAAERDAYGHERLVLRLEVREDNARAIDLYERAGFRRFRRDEQYYEDGSPALRFEKLLRGEPISTQPVPYYEQREEFTCGPCCLMMAMARFKQDFKPDPVFEIRLWREATTVFMLSGPGGCEPFGLAVAAAEHGLSASVYVSRNGPLFLESVRAPEKQRVMRLAQKDFLKRAQALGIETHRRAFSLDDITNALGSNKVVAVLISGYLMFGKKVPHWVLAIGHDAEHIVVHDPWVEDERGETASDAAAIPIPNEIFMRMARFGQNNLRAAVVLGDADAK</sequence>
<dbReference type="Gene3D" id="3.40.630.30">
    <property type="match status" value="1"/>
</dbReference>
<dbReference type="CDD" id="cd04301">
    <property type="entry name" value="NAT_SF"/>
    <property type="match status" value="1"/>
</dbReference>
<organism evidence="4 5">
    <name type="scientific">Nitratireductor basaltis</name>
    <dbReference type="NCBI Taxonomy" id="472175"/>
    <lineage>
        <taxon>Bacteria</taxon>
        <taxon>Pseudomonadati</taxon>
        <taxon>Pseudomonadota</taxon>
        <taxon>Alphaproteobacteria</taxon>
        <taxon>Hyphomicrobiales</taxon>
        <taxon>Phyllobacteriaceae</taxon>
        <taxon>Nitratireductor</taxon>
    </lineage>
</organism>
<evidence type="ECO:0000256" key="1">
    <source>
        <dbReference type="ARBA" id="ARBA00022679"/>
    </source>
</evidence>
<evidence type="ECO:0000256" key="2">
    <source>
        <dbReference type="ARBA" id="ARBA00023315"/>
    </source>
</evidence>
<dbReference type="OrthoDB" id="9803233at2"/>
<dbReference type="Proteomes" id="UP000053675">
    <property type="component" value="Unassembled WGS sequence"/>
</dbReference>
<evidence type="ECO:0000259" key="3">
    <source>
        <dbReference type="PROSITE" id="PS51186"/>
    </source>
</evidence>
<dbReference type="InterPro" id="IPR050832">
    <property type="entry name" value="Bact_Acetyltransf"/>
</dbReference>
<keyword evidence="2" id="KW-0012">Acyltransferase</keyword>
<dbReference type="Pfam" id="PF13673">
    <property type="entry name" value="Acetyltransf_10"/>
    <property type="match status" value="1"/>
</dbReference>
<protein>
    <recommendedName>
        <fullName evidence="3">N-acetyltransferase domain-containing protein</fullName>
    </recommendedName>
</protein>
<dbReference type="GO" id="GO:0016747">
    <property type="term" value="F:acyltransferase activity, transferring groups other than amino-acyl groups"/>
    <property type="evidence" value="ECO:0007669"/>
    <property type="project" value="InterPro"/>
</dbReference>
<dbReference type="STRING" id="472175.EL18_01616"/>
<gene>
    <name evidence="4" type="ORF">EL18_01616</name>
</gene>
<comment type="caution">
    <text evidence="4">The sequence shown here is derived from an EMBL/GenBank/DDBJ whole genome shotgun (WGS) entry which is preliminary data.</text>
</comment>
<dbReference type="AlphaFoldDB" id="A0A084UC93"/>
<dbReference type="eggNOG" id="COG0456">
    <property type="taxonomic scope" value="Bacteria"/>
</dbReference>
<dbReference type="Pfam" id="PF11814">
    <property type="entry name" value="DUF3335"/>
    <property type="match status" value="1"/>
</dbReference>
<name>A0A084UC93_9HYPH</name>
<keyword evidence="5" id="KW-1185">Reference proteome</keyword>
<dbReference type="InterPro" id="IPR000182">
    <property type="entry name" value="GNAT_dom"/>
</dbReference>
<evidence type="ECO:0000313" key="5">
    <source>
        <dbReference type="Proteomes" id="UP000053675"/>
    </source>
</evidence>
<dbReference type="InterPro" id="IPR021770">
    <property type="entry name" value="DUF3335"/>
</dbReference>
<keyword evidence="1" id="KW-0808">Transferase</keyword>
<feature type="domain" description="N-acetyltransferase" evidence="3">
    <location>
        <begin position="3"/>
        <end position="149"/>
    </location>
</feature>
<reference evidence="4 5" key="1">
    <citation type="submission" date="2014-05" db="EMBL/GenBank/DDBJ databases">
        <title>Draft Genome Sequence of Nitratireductor basaltis Strain UMTGB225, A Marine Bacterium Isolated from Green Barrel Tunicate.</title>
        <authorList>
            <person name="Gan H.Y."/>
        </authorList>
    </citation>
    <scope>NUCLEOTIDE SEQUENCE [LARGE SCALE GENOMIC DNA]</scope>
    <source>
        <strain evidence="4 5">UMTGB225</strain>
    </source>
</reference>
<proteinExistence type="predicted"/>
<dbReference type="EMBL" id="JMQM01000001">
    <property type="protein sequence ID" value="KFB10579.1"/>
    <property type="molecule type" value="Genomic_DNA"/>
</dbReference>
<dbReference type="SUPFAM" id="SSF55729">
    <property type="entry name" value="Acyl-CoA N-acyltransferases (Nat)"/>
    <property type="match status" value="1"/>
</dbReference>
<dbReference type="PANTHER" id="PTHR43877">
    <property type="entry name" value="AMINOALKYLPHOSPHONATE N-ACETYLTRANSFERASE-RELATED-RELATED"/>
    <property type="match status" value="1"/>
</dbReference>
<accession>A0A084UC93</accession>
<dbReference type="PROSITE" id="PS51186">
    <property type="entry name" value="GNAT"/>
    <property type="match status" value="1"/>
</dbReference>